<keyword evidence="1" id="KW-0614">Plasmid</keyword>
<organism evidence="1">
    <name type="scientific">Paenarthrobacter aurescens</name>
    <name type="common">Arthrobacter aurescens</name>
    <dbReference type="NCBI Taxonomy" id="43663"/>
    <lineage>
        <taxon>Bacteria</taxon>
        <taxon>Bacillati</taxon>
        <taxon>Actinomycetota</taxon>
        <taxon>Actinomycetes</taxon>
        <taxon>Micrococcales</taxon>
        <taxon>Micrococcaceae</taxon>
        <taxon>Paenarthrobacter</taxon>
    </lineage>
</organism>
<accession>Q6SK91</accession>
<geneLocation type="plasmid" evidence="1">
    <name>pAA1</name>
</geneLocation>
<name>Q6SK91_PAEAU</name>
<proteinExistence type="predicted"/>
<dbReference type="EMBL" id="AY456696">
    <property type="protein sequence ID" value="AAS20081.1"/>
    <property type="molecule type" value="Genomic_DNA"/>
</dbReference>
<evidence type="ECO:0000313" key="1">
    <source>
        <dbReference type="EMBL" id="AAS20081.1"/>
    </source>
</evidence>
<sequence length="63" mass="7171">MQQTGRGRENPKGRYLEQAEARRTTIAWVQVVNALAPVRAVGTRTNLGLWNIYGYWLLPRESG</sequence>
<reference evidence="1" key="1">
    <citation type="journal article" date="2004" name="Appl. Environ. Microbiol.">
        <title>Arthrobacter aurescens TC1 atrazine catabolism genes trzN, atzB, and atzC are linked on a 160-kilobase region and are functional in Escherichia coli.</title>
        <authorList>
            <person name="Sajjaphan K."/>
            <person name="Shapir N."/>
            <person name="Wackett L.P."/>
            <person name="Palmer M."/>
            <person name="Blackmon B."/>
            <person name="Tomkins J."/>
            <person name="Sadowsky M.J."/>
        </authorList>
    </citation>
    <scope>NUCLEOTIDE SEQUENCE</scope>
    <source>
        <strain evidence="1">TC1</strain>
        <plasmid evidence="1">pAA1</plasmid>
    </source>
</reference>
<dbReference type="AlphaFoldDB" id="Q6SK91"/>
<protein>
    <submittedName>
        <fullName evidence="1">Uncharacterized protein</fullName>
    </submittedName>
</protein>